<dbReference type="InterPro" id="IPR009000">
    <property type="entry name" value="Transl_B-barrel_sf"/>
</dbReference>
<evidence type="ECO:0000256" key="8">
    <source>
        <dbReference type="ARBA" id="ARBA00022884"/>
    </source>
</evidence>
<dbReference type="InterPro" id="IPR012947">
    <property type="entry name" value="tRNA_SAD"/>
</dbReference>
<dbReference type="Gene3D" id="2.40.30.130">
    <property type="match status" value="1"/>
</dbReference>
<comment type="domain">
    <text evidence="11">Consists of three domains; the N-terminal catalytic domain, the editing domain and the C-terminal C-Ala domain. The editing domain removes incorrectly charged amino acids, while the C-Ala domain, along with tRNA(Ala), serves as a bridge to cooperatively bring together the editing and aminoacylation centers thus stimulating deacylation of misacylated tRNAs.</text>
</comment>
<dbReference type="OrthoDB" id="9803884at2"/>
<dbReference type="PROSITE" id="PS50860">
    <property type="entry name" value="AA_TRNA_LIGASE_II_ALA"/>
    <property type="match status" value="1"/>
</dbReference>
<feature type="binding site" evidence="11">
    <location>
        <position position="553"/>
    </location>
    <ligand>
        <name>Zn(2+)</name>
        <dbReference type="ChEBI" id="CHEBI:29105"/>
    </ligand>
</feature>
<dbReference type="SUPFAM" id="SSF55186">
    <property type="entry name" value="ThrRS/AlaRS common domain"/>
    <property type="match status" value="1"/>
</dbReference>
<dbReference type="SUPFAM" id="SSF101353">
    <property type="entry name" value="Putative anticodon-binding domain of alanyl-tRNA synthetase (AlaRS)"/>
    <property type="match status" value="1"/>
</dbReference>
<keyword evidence="9 11" id="KW-0648">Protein biosynthesis</keyword>
<keyword evidence="11" id="KW-0963">Cytoplasm</keyword>
<dbReference type="Proteomes" id="UP000229757">
    <property type="component" value="Chromosome"/>
</dbReference>
<evidence type="ECO:0000256" key="7">
    <source>
        <dbReference type="ARBA" id="ARBA00022840"/>
    </source>
</evidence>
<feature type="coiled-coil region" evidence="12">
    <location>
        <begin position="716"/>
        <end position="750"/>
    </location>
</feature>
<dbReference type="Gene3D" id="6.10.250.550">
    <property type="match status" value="1"/>
</dbReference>
<dbReference type="GO" id="GO:0006419">
    <property type="term" value="P:alanyl-tRNA aminoacylation"/>
    <property type="evidence" value="ECO:0007669"/>
    <property type="project" value="UniProtKB-UniRule"/>
</dbReference>
<dbReference type="InterPro" id="IPR045864">
    <property type="entry name" value="aa-tRNA-synth_II/BPL/LPL"/>
</dbReference>
<evidence type="ECO:0000313" key="14">
    <source>
        <dbReference type="EMBL" id="ATX76140.1"/>
    </source>
</evidence>
<dbReference type="InterPro" id="IPR003156">
    <property type="entry name" value="DHHA1_dom"/>
</dbReference>
<feature type="binding site" evidence="11">
    <location>
        <position position="657"/>
    </location>
    <ligand>
        <name>Zn(2+)</name>
        <dbReference type="ChEBI" id="CHEBI:29105"/>
    </ligand>
</feature>
<accession>A0A2K8KMR5</accession>
<dbReference type="PANTHER" id="PTHR11777">
    <property type="entry name" value="ALANYL-TRNA SYNTHETASE"/>
    <property type="match status" value="1"/>
</dbReference>
<keyword evidence="3 11" id="KW-0436">Ligase</keyword>
<comment type="function">
    <text evidence="11">Catalyzes the attachment of alanine to tRNA(Ala) in a two-step reaction: alanine is first activated by ATP to form Ala-AMP and then transferred to the acceptor end of tRNA(Ala). Also edits incorrectly charged Ser-tRNA(Ala) and Gly-tRNA(Ala) via its editing domain.</text>
</comment>
<evidence type="ECO:0000259" key="13">
    <source>
        <dbReference type="PROSITE" id="PS50860"/>
    </source>
</evidence>
<dbReference type="FunFam" id="3.10.310.40:FF:000001">
    <property type="entry name" value="Alanine--tRNA ligase"/>
    <property type="match status" value="1"/>
</dbReference>
<dbReference type="GO" id="GO:0005524">
    <property type="term" value="F:ATP binding"/>
    <property type="evidence" value="ECO:0007669"/>
    <property type="project" value="UniProtKB-UniRule"/>
</dbReference>
<dbReference type="Gene3D" id="3.30.980.10">
    <property type="entry name" value="Threonyl-trna Synthetase, Chain A, domain 2"/>
    <property type="match status" value="1"/>
</dbReference>
<dbReference type="InterPro" id="IPR018164">
    <property type="entry name" value="Ala-tRNA-synth_IIc_N"/>
</dbReference>
<evidence type="ECO:0000313" key="15">
    <source>
        <dbReference type="Proteomes" id="UP000229757"/>
    </source>
</evidence>
<dbReference type="InterPro" id="IPR050058">
    <property type="entry name" value="Ala-tRNA_ligase"/>
</dbReference>
<dbReference type="InterPro" id="IPR018162">
    <property type="entry name" value="Ala-tRNA-ligase_IIc_anticod-bd"/>
</dbReference>
<keyword evidence="2 11" id="KW-0820">tRNA-binding</keyword>
<dbReference type="GO" id="GO:0045892">
    <property type="term" value="P:negative regulation of DNA-templated transcription"/>
    <property type="evidence" value="ECO:0007669"/>
    <property type="project" value="TreeGrafter"/>
</dbReference>
<dbReference type="GO" id="GO:0002161">
    <property type="term" value="F:aminoacyl-tRNA deacylase activity"/>
    <property type="evidence" value="ECO:0007669"/>
    <property type="project" value="TreeGrafter"/>
</dbReference>
<evidence type="ECO:0000256" key="6">
    <source>
        <dbReference type="ARBA" id="ARBA00022833"/>
    </source>
</evidence>
<evidence type="ECO:0000256" key="3">
    <source>
        <dbReference type="ARBA" id="ARBA00022598"/>
    </source>
</evidence>
<dbReference type="GO" id="GO:0005829">
    <property type="term" value="C:cytosol"/>
    <property type="evidence" value="ECO:0007669"/>
    <property type="project" value="TreeGrafter"/>
</dbReference>
<dbReference type="Gene3D" id="3.30.930.10">
    <property type="entry name" value="Bira Bifunctional Protein, Domain 2"/>
    <property type="match status" value="1"/>
</dbReference>
<keyword evidence="4 11" id="KW-0479">Metal-binding</keyword>
<keyword evidence="8 11" id="KW-0694">RNA-binding</keyword>
<dbReference type="EC" id="6.1.1.7" evidence="11"/>
<dbReference type="NCBIfam" id="TIGR00344">
    <property type="entry name" value="alaS"/>
    <property type="match status" value="1"/>
</dbReference>
<evidence type="ECO:0000256" key="11">
    <source>
        <dbReference type="HAMAP-Rule" id="MF_00036"/>
    </source>
</evidence>
<evidence type="ECO:0000256" key="5">
    <source>
        <dbReference type="ARBA" id="ARBA00022741"/>
    </source>
</evidence>
<keyword evidence="5 11" id="KW-0547">Nucleotide-binding</keyword>
<comment type="similarity">
    <text evidence="1 11">Belongs to the class-II aminoacyl-tRNA synthetase family.</text>
</comment>
<dbReference type="Gene3D" id="3.30.54.20">
    <property type="match status" value="1"/>
</dbReference>
<dbReference type="FunFam" id="3.30.980.10:FF:000004">
    <property type="entry name" value="Alanine--tRNA ligase, cytoplasmic"/>
    <property type="match status" value="1"/>
</dbReference>
<dbReference type="EMBL" id="CP011797">
    <property type="protein sequence ID" value="ATX76140.1"/>
    <property type="molecule type" value="Genomic_DNA"/>
</dbReference>
<dbReference type="Pfam" id="PF01411">
    <property type="entry name" value="tRNA-synt_2c"/>
    <property type="match status" value="1"/>
</dbReference>
<keyword evidence="10 11" id="KW-0030">Aminoacyl-tRNA synthetase</keyword>
<dbReference type="GO" id="GO:0000049">
    <property type="term" value="F:tRNA binding"/>
    <property type="evidence" value="ECO:0007669"/>
    <property type="project" value="UniProtKB-KW"/>
</dbReference>
<keyword evidence="7 11" id="KW-0067">ATP-binding</keyword>
<feature type="binding site" evidence="11">
    <location>
        <position position="661"/>
    </location>
    <ligand>
        <name>Zn(2+)</name>
        <dbReference type="ChEBI" id="CHEBI:29105"/>
    </ligand>
</feature>
<gene>
    <name evidence="11" type="primary">alaS</name>
    <name evidence="14" type="ORF">REIFOR_00973</name>
</gene>
<dbReference type="RefSeq" id="WP_100256502.1">
    <property type="nucleotide sequence ID" value="NZ_CP011797.1"/>
</dbReference>
<keyword evidence="15" id="KW-1185">Reference proteome</keyword>
<dbReference type="InterPro" id="IPR018165">
    <property type="entry name" value="Ala-tRNA-synth_IIc_core"/>
</dbReference>
<dbReference type="InterPro" id="IPR018163">
    <property type="entry name" value="Thr/Ala-tRNA-synth_IIc_edit"/>
</dbReference>
<evidence type="ECO:0000256" key="12">
    <source>
        <dbReference type="SAM" id="Coils"/>
    </source>
</evidence>
<protein>
    <recommendedName>
        <fullName evidence="11">Alanine--tRNA ligase</fullName>
        <ecNumber evidence="11">6.1.1.7</ecNumber>
    </recommendedName>
    <alternativeName>
        <fullName evidence="11">Alanyl-tRNA synthetase</fullName>
        <shortName evidence="11">AlaRS</shortName>
    </alternativeName>
</protein>
<dbReference type="KEGG" id="rfo:REIFOR_00973"/>
<comment type="cofactor">
    <cofactor evidence="11">
        <name>Zn(2+)</name>
        <dbReference type="ChEBI" id="CHEBI:29105"/>
    </cofactor>
    <text evidence="11">Binds 1 zinc ion per subunit.</text>
</comment>
<dbReference type="Pfam" id="PF02272">
    <property type="entry name" value="DHHA1"/>
    <property type="match status" value="1"/>
</dbReference>
<dbReference type="FunFam" id="3.30.930.10:FF:000004">
    <property type="entry name" value="Alanine--tRNA ligase"/>
    <property type="match status" value="1"/>
</dbReference>
<proteinExistence type="inferred from homology"/>
<sequence length="868" mass="95101">MKTSEIRRRFLDYYAQNGHRVVPAGSLVPGDDPTLLFTNAGMVQFKDVFLGTDRRDYVRATTAQRCVRAGGKHNDLENVGYTARHHTFFEMLGNFSFGDYFKREAIQFAWGFLTGELGLSKDKLWVTVYKDDDEAADIWINEIGIDPNRLSRLGDKDNFWMMGDTGPCGPCSEIFYDHGADVPGGPPGSPDDDLDRYIEIWNLVFMQYDTLADGTRVRLPKPSVDTGMGLERLAAVLQNVHSNYEIDLFQSLIKAAMAVTGCTDIENRSLRVIADHLRSSAFLIIDGINPSNEGRGYVLRRIIRRAIRHAYKLGCDQLFMFRLVDSLVAEMGEAYPDLGKQAEQVKKVIRNEEEQFARTLENGMAILESGIAELSGSEIPGNLVFKLYDTFGFPADLTADVAREKNLTVDMTGFDQLMAEQRIRAKSANKFKLDRDIDLDLAGQTVFLGYQSLFGDGTVLKLLRDGVDVQALSAGETGMVILDATPFYAESGGQAGDRGQLSTGQSQLKVTACNKLQGHHLHQVLVEQGSISVGDQVSGQVVREERLNTARHHSATHLMHAALRQLLGDHVQQRGSLVTFDKLRFDFSHLESVSRPQLRAIEQLVNQQILANTAVLTELTDIDSARESGAMALFGEKYADEVRVLSMGENGFSKELCGGTHVERTGDLGLFRILSESGIAAGVRRIEAVVGPYALAQLYQQDDLVVELQQVYKCAPEQLSDKAQQAQAHVKELEKEIQRLAAKQAAAMAGDLETKAVDVGGVKVLAVQLKGIDTNALRTTMDQLKSSLGSAIIVIAAVNDDKVQLAAGVTKDLVGRVKAGDLVRELGALMGAKGGGKPDMAMAGGGDVTKLQSALDRAEPWVREKLGA</sequence>
<keyword evidence="6 11" id="KW-0862">Zinc</keyword>
<dbReference type="InterPro" id="IPR002318">
    <property type="entry name" value="Ala-tRNA-lgiase_IIc"/>
</dbReference>
<dbReference type="AlphaFoldDB" id="A0A2K8KMR5"/>
<dbReference type="PANTHER" id="PTHR11777:SF9">
    <property type="entry name" value="ALANINE--TRNA LIGASE, CYTOPLASMIC"/>
    <property type="match status" value="1"/>
</dbReference>
<dbReference type="SUPFAM" id="SSF50447">
    <property type="entry name" value="Translation proteins"/>
    <property type="match status" value="1"/>
</dbReference>
<organism evidence="14 15">
    <name type="scientific">Reinekea forsetii</name>
    <dbReference type="NCBI Taxonomy" id="1336806"/>
    <lineage>
        <taxon>Bacteria</taxon>
        <taxon>Pseudomonadati</taxon>
        <taxon>Pseudomonadota</taxon>
        <taxon>Gammaproteobacteria</taxon>
        <taxon>Oceanospirillales</taxon>
        <taxon>Saccharospirillaceae</taxon>
        <taxon>Reinekea</taxon>
    </lineage>
</organism>
<dbReference type="SUPFAM" id="SSF55681">
    <property type="entry name" value="Class II aaRS and biotin synthetases"/>
    <property type="match status" value="1"/>
</dbReference>
<dbReference type="GO" id="GO:0008270">
    <property type="term" value="F:zinc ion binding"/>
    <property type="evidence" value="ECO:0007669"/>
    <property type="project" value="UniProtKB-UniRule"/>
</dbReference>
<feature type="domain" description="Alanyl-transfer RNA synthetases family profile" evidence="13">
    <location>
        <begin position="1"/>
        <end position="700"/>
    </location>
</feature>
<reference evidence="14 15" key="1">
    <citation type="journal article" date="2017" name="Environ. Microbiol.">
        <title>Genomic and physiological analyses of 'Reinekea forsetii' reveal a versatile opportunistic lifestyle during spring algae blooms.</title>
        <authorList>
            <person name="Avci B."/>
            <person name="Hahnke R.L."/>
            <person name="Chafee M."/>
            <person name="Fischer T."/>
            <person name="Gruber-Vodicka H."/>
            <person name="Tegetmeyer H.E."/>
            <person name="Harder J."/>
            <person name="Fuchs B.M."/>
            <person name="Amann R.I."/>
            <person name="Teeling H."/>
        </authorList>
    </citation>
    <scope>NUCLEOTIDE SEQUENCE [LARGE SCALE GENOMIC DNA]</scope>
    <source>
        <strain evidence="14 15">Hel1_31_D35</strain>
    </source>
</reference>
<dbReference type="Pfam" id="PF07973">
    <property type="entry name" value="tRNA_SAD"/>
    <property type="match status" value="1"/>
</dbReference>
<dbReference type="SMART" id="SM00863">
    <property type="entry name" value="tRNA_SAD"/>
    <property type="match status" value="1"/>
</dbReference>
<evidence type="ECO:0000256" key="9">
    <source>
        <dbReference type="ARBA" id="ARBA00022917"/>
    </source>
</evidence>
<comment type="catalytic activity">
    <reaction evidence="11">
        <text>tRNA(Ala) + L-alanine + ATP = L-alanyl-tRNA(Ala) + AMP + diphosphate</text>
        <dbReference type="Rhea" id="RHEA:12540"/>
        <dbReference type="Rhea" id="RHEA-COMP:9657"/>
        <dbReference type="Rhea" id="RHEA-COMP:9923"/>
        <dbReference type="ChEBI" id="CHEBI:30616"/>
        <dbReference type="ChEBI" id="CHEBI:33019"/>
        <dbReference type="ChEBI" id="CHEBI:57972"/>
        <dbReference type="ChEBI" id="CHEBI:78442"/>
        <dbReference type="ChEBI" id="CHEBI:78497"/>
        <dbReference type="ChEBI" id="CHEBI:456215"/>
        <dbReference type="EC" id="6.1.1.7"/>
    </reaction>
</comment>
<keyword evidence="12" id="KW-0175">Coiled coil</keyword>
<dbReference type="Gene3D" id="3.10.310.40">
    <property type="match status" value="1"/>
</dbReference>
<dbReference type="PRINTS" id="PR00980">
    <property type="entry name" value="TRNASYNTHALA"/>
</dbReference>
<evidence type="ECO:0000256" key="4">
    <source>
        <dbReference type="ARBA" id="ARBA00022723"/>
    </source>
</evidence>
<evidence type="ECO:0000256" key="10">
    <source>
        <dbReference type="ARBA" id="ARBA00023146"/>
    </source>
</evidence>
<evidence type="ECO:0000256" key="1">
    <source>
        <dbReference type="ARBA" id="ARBA00008226"/>
    </source>
</evidence>
<dbReference type="GO" id="GO:0004813">
    <property type="term" value="F:alanine-tRNA ligase activity"/>
    <property type="evidence" value="ECO:0007669"/>
    <property type="project" value="UniProtKB-UniRule"/>
</dbReference>
<dbReference type="InterPro" id="IPR023033">
    <property type="entry name" value="Ala_tRNA_ligase_euk/bac"/>
</dbReference>
<dbReference type="HAMAP" id="MF_00036_B">
    <property type="entry name" value="Ala_tRNA_synth_B"/>
    <property type="match status" value="1"/>
</dbReference>
<comment type="subcellular location">
    <subcellularLocation>
        <location evidence="11">Cytoplasm</location>
    </subcellularLocation>
</comment>
<dbReference type="FunFam" id="3.30.54.20:FF:000001">
    <property type="entry name" value="Alanine--tRNA ligase"/>
    <property type="match status" value="1"/>
</dbReference>
<name>A0A2K8KMR5_9GAMM</name>
<evidence type="ECO:0000256" key="2">
    <source>
        <dbReference type="ARBA" id="ARBA00022555"/>
    </source>
</evidence>
<feature type="binding site" evidence="11">
    <location>
        <position position="557"/>
    </location>
    <ligand>
        <name>Zn(2+)</name>
        <dbReference type="ChEBI" id="CHEBI:29105"/>
    </ligand>
</feature>
<dbReference type="CDD" id="cd00673">
    <property type="entry name" value="AlaRS_core"/>
    <property type="match status" value="1"/>
</dbReference>